<accession>A0A7Y6B1X7</accession>
<keyword evidence="1" id="KW-0732">Signal</keyword>
<dbReference type="RefSeq" id="WP_183989006.1">
    <property type="nucleotide sequence ID" value="NZ_CBCRYR010000016.1"/>
</dbReference>
<dbReference type="SUPFAM" id="SSF56935">
    <property type="entry name" value="Porins"/>
    <property type="match status" value="1"/>
</dbReference>
<name>A0A7Y6B1X7_9SPHN</name>
<dbReference type="PANTHER" id="PTHR30069:SF46">
    <property type="entry name" value="OAR PROTEIN"/>
    <property type="match status" value="1"/>
</dbReference>
<feature type="signal peptide" evidence="1">
    <location>
        <begin position="1"/>
        <end position="38"/>
    </location>
</feature>
<dbReference type="InterPro" id="IPR037066">
    <property type="entry name" value="Plug_dom_sf"/>
</dbReference>
<dbReference type="Gene3D" id="2.60.40.1120">
    <property type="entry name" value="Carboxypeptidase-like, regulatory domain"/>
    <property type="match status" value="1"/>
</dbReference>
<dbReference type="SUPFAM" id="SSF49464">
    <property type="entry name" value="Carboxypeptidase regulatory domain-like"/>
    <property type="match status" value="1"/>
</dbReference>
<dbReference type="InterPro" id="IPR008969">
    <property type="entry name" value="CarboxyPept-like_regulatory"/>
</dbReference>
<keyword evidence="2" id="KW-0675">Receptor</keyword>
<evidence type="ECO:0000313" key="2">
    <source>
        <dbReference type="EMBL" id="NUU45798.1"/>
    </source>
</evidence>
<gene>
    <name evidence="2" type="ORF">HP438_02240</name>
</gene>
<dbReference type="AlphaFoldDB" id="A0A7Y6B1X7"/>
<dbReference type="InterPro" id="IPR039426">
    <property type="entry name" value="TonB-dep_rcpt-like"/>
</dbReference>
<dbReference type="EMBL" id="JABMCH010000048">
    <property type="protein sequence ID" value="NUU45798.1"/>
    <property type="molecule type" value="Genomic_DNA"/>
</dbReference>
<dbReference type="PANTHER" id="PTHR30069">
    <property type="entry name" value="TONB-DEPENDENT OUTER MEMBRANE RECEPTOR"/>
    <property type="match status" value="1"/>
</dbReference>
<dbReference type="Pfam" id="PF13620">
    <property type="entry name" value="CarboxypepD_reg"/>
    <property type="match status" value="1"/>
</dbReference>
<feature type="chain" id="PRO_5030729882" evidence="1">
    <location>
        <begin position="39"/>
        <end position="1034"/>
    </location>
</feature>
<sequence length="1034" mass="111512">MKQGCFSRRVLRGGVALQALAMVGAGIGAVAIAAPAMAQDYTTGAISGTVIDTANKPVAGVTVTLRSKAQNQVRTFVSSASGGFSAVGLVPGLYDVTTEGANYATHTDTITVAAAQENRVTLTVVSKDAPANEVVVTGQRVREDFTKTTTGINLDVVATAAQLPVARSVTALALLAPGAVAGAPGFGNVPSLGGSSVAENAYYINGLNITNPDTYVGSARVPFDFYQTVDVQTAGYAAEFGRATGGVINATTKSGTNTPMMAIHGNFDETALQSSNPNIGAATNPSTIGRLAHTATQALSIEAGGPIIKDHIFLYGLYQANDVVGKSASPLSNYYQRTISTDPFYGGKLDVYVNPTQHLEFTLFDTRQTTRTDSYTFTPNSSFTGGTPGKYTGSQNYKQGGLNWVGRYTGSITDFFQISGAYGISRDSSNTLPLDTGSYYVIDRRTATTGGLPQVISAQPYSGNSINNTQRKFYRIDGDLRFEALGRHHIRFGLDNEDVNETKVTTLNGGLPITYDYRNTGARLTYERLGGFVSGQDRAYYVQDSWEPARGLTINLGVRDDEFQQYNLSGQRYLSLKDNIAARAGFSWTPGGDSRFRFNGSYGRYFIPPAMNLGFRGRDLYFREYFAYPTGFTAANFPVNPNTGLPLINFGPALTNLAGAGYGSACPTNISAAPGNPINGAATCLIYGAGVQDPAAAKLAVGAKPTYEDEFVLGAHFRVTELFSVGLTGTYRNLGRVSEDTDFAPFLANYYCNGGANASASQCDFYQNNSAYYIWNPGRSSQTVRDWVDPTKSVTLTGLAFPKPKRQYEALVFDWKRADDGIWALQGSITVSRSYGNYEGTVKSDAGNGTQSDAGSTQDYDYLGLTDYSTGLLPNDRTFVLKTFGSYHVTDNLLFGTNVLLQSPTRLSCMGYHPTDPNAAGYNASSFYCAYGALNSNGNYTMTQPSPRSTGLRTQWVKQIDLSFRYRLPESWGFKNFVLRADAFNVFNSQPITQRYVQHENAKSGSEYTPDPLYGTPYGYLNPRSVRLGFDILF</sequence>
<reference evidence="2 3" key="1">
    <citation type="submission" date="2020-05" db="EMBL/GenBank/DDBJ databases">
        <title>Genome Sequencing of Type Strains.</title>
        <authorList>
            <person name="Lemaire J.F."/>
            <person name="Inderbitzin P."/>
            <person name="Gregorio O.A."/>
            <person name="Collins S.B."/>
            <person name="Wespe N."/>
            <person name="Knight-Connoni V."/>
        </authorList>
    </citation>
    <scope>NUCLEOTIDE SEQUENCE [LARGE SCALE GENOMIC DNA]</scope>
    <source>
        <strain evidence="2 3">DSM 100049</strain>
    </source>
</reference>
<comment type="caution">
    <text evidence="2">The sequence shown here is derived from an EMBL/GenBank/DDBJ whole genome shotgun (WGS) entry which is preliminary data.</text>
</comment>
<dbReference type="GO" id="GO:0009279">
    <property type="term" value="C:cell outer membrane"/>
    <property type="evidence" value="ECO:0007669"/>
    <property type="project" value="TreeGrafter"/>
</dbReference>
<dbReference type="Proteomes" id="UP000536441">
    <property type="component" value="Unassembled WGS sequence"/>
</dbReference>
<protein>
    <submittedName>
        <fullName evidence="2">TonB-dependent receptor</fullName>
    </submittedName>
</protein>
<dbReference type="GO" id="GO:0015344">
    <property type="term" value="F:siderophore uptake transmembrane transporter activity"/>
    <property type="evidence" value="ECO:0007669"/>
    <property type="project" value="TreeGrafter"/>
</dbReference>
<keyword evidence="3" id="KW-1185">Reference proteome</keyword>
<dbReference type="Gene3D" id="2.170.130.10">
    <property type="entry name" value="TonB-dependent receptor, plug domain"/>
    <property type="match status" value="1"/>
</dbReference>
<evidence type="ECO:0000313" key="3">
    <source>
        <dbReference type="Proteomes" id="UP000536441"/>
    </source>
</evidence>
<evidence type="ECO:0000256" key="1">
    <source>
        <dbReference type="SAM" id="SignalP"/>
    </source>
</evidence>
<organism evidence="2 3">
    <name type="scientific">Sphingomonas zeae</name>
    <dbReference type="NCBI Taxonomy" id="1646122"/>
    <lineage>
        <taxon>Bacteria</taxon>
        <taxon>Pseudomonadati</taxon>
        <taxon>Pseudomonadota</taxon>
        <taxon>Alphaproteobacteria</taxon>
        <taxon>Sphingomonadales</taxon>
        <taxon>Sphingomonadaceae</taxon>
        <taxon>Sphingomonas</taxon>
    </lineage>
</organism>
<proteinExistence type="predicted"/>
<dbReference type="GO" id="GO:0044718">
    <property type="term" value="P:siderophore transmembrane transport"/>
    <property type="evidence" value="ECO:0007669"/>
    <property type="project" value="TreeGrafter"/>
</dbReference>